<dbReference type="PANTHER" id="PTHR15271">
    <property type="entry name" value="CHROMATIN ASSEMBLY FACTOR 1 SUBUNIT B"/>
    <property type="match status" value="1"/>
</dbReference>
<feature type="domain" description="CAF1B/HIR1 beta-propeller" evidence="10">
    <location>
        <begin position="1"/>
        <end position="433"/>
    </location>
</feature>
<name>M7PAT5_PNEMU</name>
<evidence type="ECO:0000256" key="7">
    <source>
        <dbReference type="ARBA" id="ARBA00023204"/>
    </source>
</evidence>
<dbReference type="eggNOG" id="KOG1009">
    <property type="taxonomic scope" value="Eukaryota"/>
</dbReference>
<dbReference type="InterPro" id="IPR045145">
    <property type="entry name" value="PTHR15271"/>
</dbReference>
<comment type="subcellular location">
    <subcellularLocation>
        <location evidence="1">Nucleus</location>
    </subcellularLocation>
</comment>
<dbReference type="InterPro" id="IPR055410">
    <property type="entry name" value="Beta-prop_CAF1B_HIR1"/>
</dbReference>
<dbReference type="InterPro" id="IPR001680">
    <property type="entry name" value="WD40_rpt"/>
</dbReference>
<feature type="repeat" description="WD" evidence="9">
    <location>
        <begin position="177"/>
        <end position="218"/>
    </location>
</feature>
<dbReference type="HOGENOM" id="CLU_010127_0_0_1"/>
<comment type="similarity">
    <text evidence="2">Belongs to the WD repeat HIR1 family.</text>
</comment>
<evidence type="ECO:0000256" key="3">
    <source>
        <dbReference type="ARBA" id="ARBA00022574"/>
    </source>
</evidence>
<sequence>MKASVIQIHWHTEAASIYSAHFEPCNKGRLATAGGDGNVRIWRVERSQVTSQLSNELNKMTHTTYSPRLIYLSTLSKHTQAVNVVRFSPRGGLLASAGDDGNVLIWVLSDGFHSSVSLGNDDSNDKEIWKIFRFCRSSGAEIYDLAWSPDAMYLLTGSMDHVARIYNVNEGQCIQQLTEHTHYIQGVAWDPLNTYLATTGSDRTVQIYRINTTSKFSVTLHASLSRMEYPTAFGMYHNEALLSFFRRLNFTPDGSLLLVPAGQYRSSSESEETLHTVYIYTRAGLNRSPIAHLSGHKRPAIIVSCSPKYYTLRNVEKNDKLTKTLPIVNIALQDDSVSNSASNCILDTFTDTSKSVFDRVPSAFSLAYRMIYAVATQDTIVLYDTQQVNPIGMLSNFHYATLTDLAWSFDGNALLITSTDGYCSIALFDENELGEEYIGPLSSSCSEHSTLLKDPLKVLIDIPNSMTNISSQPVKLQSTDKDNISSHNLEDPLSTAVSIKEKKRRIAPTPVQFFDRK</sequence>
<evidence type="ECO:0000313" key="12">
    <source>
        <dbReference type="Proteomes" id="UP000011958"/>
    </source>
</evidence>
<dbReference type="STRING" id="1069680.M7PAT5"/>
<organism evidence="11 12">
    <name type="scientific">Pneumocystis murina (strain B123)</name>
    <name type="common">Mouse pneumocystis pneumonia agent</name>
    <name type="synonym">Pneumocystis carinii f. sp. muris</name>
    <dbReference type="NCBI Taxonomy" id="1069680"/>
    <lineage>
        <taxon>Eukaryota</taxon>
        <taxon>Fungi</taxon>
        <taxon>Dikarya</taxon>
        <taxon>Ascomycota</taxon>
        <taxon>Taphrinomycotina</taxon>
        <taxon>Pneumocystomycetes</taxon>
        <taxon>Pneumocystaceae</taxon>
        <taxon>Pneumocystis</taxon>
    </lineage>
</organism>
<keyword evidence="7" id="KW-0234">DNA repair</keyword>
<evidence type="ECO:0000256" key="8">
    <source>
        <dbReference type="ARBA" id="ARBA00023242"/>
    </source>
</evidence>
<keyword evidence="12" id="KW-1185">Reference proteome</keyword>
<dbReference type="PANTHER" id="PTHR15271:SF4">
    <property type="entry name" value="CHROMATIN ASSEMBLY FACTOR 1 SUBUNIT B"/>
    <property type="match status" value="1"/>
</dbReference>
<dbReference type="GO" id="GO:0033186">
    <property type="term" value="C:CAF-1 complex"/>
    <property type="evidence" value="ECO:0007669"/>
    <property type="project" value="TreeGrafter"/>
</dbReference>
<feature type="repeat" description="WD" evidence="9">
    <location>
        <begin position="135"/>
        <end position="176"/>
    </location>
</feature>
<dbReference type="Gene3D" id="2.130.10.10">
    <property type="entry name" value="YVTN repeat-like/Quinoprotein amine dehydrogenase"/>
    <property type="match status" value="2"/>
</dbReference>
<evidence type="ECO:0000313" key="11">
    <source>
        <dbReference type="EMBL" id="EMR10985.1"/>
    </source>
</evidence>
<feature type="repeat" description="WD" evidence="9">
    <location>
        <begin position="75"/>
        <end position="106"/>
    </location>
</feature>
<comment type="caution">
    <text evidence="11">The sequence shown here is derived from an EMBL/GenBank/DDBJ whole genome shotgun (WGS) entry which is preliminary data.</text>
</comment>
<evidence type="ECO:0000259" key="10">
    <source>
        <dbReference type="Pfam" id="PF24105"/>
    </source>
</evidence>
<dbReference type="InterPro" id="IPR015943">
    <property type="entry name" value="WD40/YVTN_repeat-like_dom_sf"/>
</dbReference>
<accession>M7PAT5</accession>
<dbReference type="Pfam" id="PF24105">
    <property type="entry name" value="Beta-prop_CAF1B_HIR1"/>
    <property type="match status" value="1"/>
</dbReference>
<dbReference type="AlphaFoldDB" id="M7PAT5"/>
<evidence type="ECO:0000256" key="5">
    <source>
        <dbReference type="ARBA" id="ARBA00022763"/>
    </source>
</evidence>
<dbReference type="OMA" id="QIYWHES"/>
<evidence type="ECO:0000256" key="9">
    <source>
        <dbReference type="PROSITE-ProRule" id="PRU00221"/>
    </source>
</evidence>
<dbReference type="SMART" id="SM00320">
    <property type="entry name" value="WD40"/>
    <property type="match status" value="5"/>
</dbReference>
<dbReference type="GeneID" id="19894286"/>
<feature type="repeat" description="WD" evidence="9">
    <location>
        <begin position="30"/>
        <end position="52"/>
    </location>
</feature>
<dbReference type="VEuPathDB" id="FungiDB:PNEG_00588"/>
<keyword evidence="8" id="KW-0539">Nucleus</keyword>
<dbReference type="EMBL" id="AFWA02000002">
    <property type="protein sequence ID" value="EMR10985.1"/>
    <property type="molecule type" value="Genomic_DNA"/>
</dbReference>
<dbReference type="OrthoDB" id="71227at2759"/>
<evidence type="ECO:0000256" key="1">
    <source>
        <dbReference type="ARBA" id="ARBA00004123"/>
    </source>
</evidence>
<dbReference type="GO" id="GO:0006281">
    <property type="term" value="P:DNA repair"/>
    <property type="evidence" value="ECO:0007669"/>
    <property type="project" value="UniProtKB-KW"/>
</dbReference>
<evidence type="ECO:0000256" key="6">
    <source>
        <dbReference type="ARBA" id="ARBA00022853"/>
    </source>
</evidence>
<dbReference type="GO" id="GO:0006335">
    <property type="term" value="P:DNA replication-dependent chromatin assembly"/>
    <property type="evidence" value="ECO:0007669"/>
    <property type="project" value="InterPro"/>
</dbReference>
<dbReference type="SUPFAM" id="SSF50978">
    <property type="entry name" value="WD40 repeat-like"/>
    <property type="match status" value="1"/>
</dbReference>
<dbReference type="PROSITE" id="PS50082">
    <property type="entry name" value="WD_REPEATS_2"/>
    <property type="match status" value="4"/>
</dbReference>
<keyword evidence="5" id="KW-0227">DNA damage</keyword>
<dbReference type="GO" id="GO:0006334">
    <property type="term" value="P:nucleosome assembly"/>
    <property type="evidence" value="ECO:0007669"/>
    <property type="project" value="TreeGrafter"/>
</dbReference>
<keyword evidence="6" id="KW-0156">Chromatin regulator</keyword>
<keyword evidence="4" id="KW-0677">Repeat</keyword>
<proteinExistence type="inferred from homology"/>
<gene>
    <name evidence="11" type="ORF">PNEG_00588</name>
</gene>
<evidence type="ECO:0000256" key="2">
    <source>
        <dbReference type="ARBA" id="ARBA00007306"/>
    </source>
</evidence>
<keyword evidence="3 9" id="KW-0853">WD repeat</keyword>
<evidence type="ECO:0000256" key="4">
    <source>
        <dbReference type="ARBA" id="ARBA00022737"/>
    </source>
</evidence>
<dbReference type="PROSITE" id="PS50294">
    <property type="entry name" value="WD_REPEATS_REGION"/>
    <property type="match status" value="2"/>
</dbReference>
<dbReference type="RefSeq" id="XP_007872483.1">
    <property type="nucleotide sequence ID" value="XM_007874292.1"/>
</dbReference>
<dbReference type="InterPro" id="IPR036322">
    <property type="entry name" value="WD40_repeat_dom_sf"/>
</dbReference>
<reference evidence="12" key="1">
    <citation type="journal article" date="2016" name="Nat. Commun.">
        <title>Genome analysis of three Pneumocystis species reveals adaptation mechanisms to life exclusively in mammalian hosts.</title>
        <authorList>
            <person name="Ma L."/>
            <person name="Chen Z."/>
            <person name="Huang D.W."/>
            <person name="Kutty G."/>
            <person name="Ishihara M."/>
            <person name="Wang H."/>
            <person name="Abouelleil A."/>
            <person name="Bishop L."/>
            <person name="Davey E."/>
            <person name="Deng R."/>
            <person name="Deng X."/>
            <person name="Fan L."/>
            <person name="Fantoni G."/>
            <person name="Fitzgerald M."/>
            <person name="Gogineni E."/>
            <person name="Goldberg J.M."/>
            <person name="Handley G."/>
            <person name="Hu X."/>
            <person name="Huber C."/>
            <person name="Jiao X."/>
            <person name="Jones K."/>
            <person name="Levin J.Z."/>
            <person name="Liu Y."/>
            <person name="Macdonald P."/>
            <person name="Melnikov A."/>
            <person name="Raley C."/>
            <person name="Sassi M."/>
            <person name="Sherman B.T."/>
            <person name="Song X."/>
            <person name="Sykes S."/>
            <person name="Tran B."/>
            <person name="Walsh L."/>
            <person name="Xia Y."/>
            <person name="Yang J."/>
            <person name="Young S."/>
            <person name="Zeng Q."/>
            <person name="Zheng X."/>
            <person name="Stephens R."/>
            <person name="Nusbaum C."/>
            <person name="Birren B.W."/>
            <person name="Azadi P."/>
            <person name="Lempicki R.A."/>
            <person name="Cuomo C.A."/>
            <person name="Kovacs J.A."/>
        </authorList>
    </citation>
    <scope>NUCLEOTIDE SEQUENCE [LARGE SCALE GENOMIC DNA]</scope>
    <source>
        <strain evidence="12">B123</strain>
    </source>
</reference>
<dbReference type="GO" id="GO:0005634">
    <property type="term" value="C:nucleus"/>
    <property type="evidence" value="ECO:0007669"/>
    <property type="project" value="UniProtKB-SubCell"/>
</dbReference>
<dbReference type="Proteomes" id="UP000011958">
    <property type="component" value="Unassembled WGS sequence"/>
</dbReference>
<protein>
    <recommendedName>
        <fullName evidence="10">CAF1B/HIR1 beta-propeller domain-containing protein</fullName>
    </recommendedName>
</protein>